<reference evidence="2" key="4">
    <citation type="submission" date="2019-05" db="EMBL/GenBank/DDBJ databases">
        <authorList>
            <consortium name="Pathogen Informatics"/>
        </authorList>
    </citation>
    <scope>NUCLEOTIDE SEQUENCE</scope>
    <source>
        <strain evidence="2">17X</strain>
    </source>
</reference>
<dbReference type="PANTHER" id="PTHR39767">
    <property type="entry name" value="CALCIUM/CALMODULIN-BINDING MEMBRANE PROTEIN PCM4-RELATED"/>
    <property type="match status" value="1"/>
</dbReference>
<dbReference type="RefSeq" id="XP_022812231.1">
    <property type="nucleotide sequence ID" value="XM_022956039.1"/>
</dbReference>
<dbReference type="VEuPathDB" id="PlasmoDB:PY17X_0931200"/>
<protein>
    <submittedName>
        <fullName evidence="1">Uncharacterized protein</fullName>
    </submittedName>
</protein>
<sequence>MTVLFFYACLLKAIVLFACYVHCNYNIKIRKLIFESKTEQCKKEIELFGEKDMFIIKDSSNTYLQIQDNNTIISNLNVYGTIHTNDFLFYQTNQWKLYHIDTFDKKDNKWIPSDVSTCGNSPDTFLGGPCKFGPIEAYIKITNIPKHTKLKIKMRIHFFDTWDGDSLFLQVDDKIIWTESHKSNDTTSTNLGIDVCGENAPDRLSVSVDSEFEHSADSTNILLGNTLKKTTNSCITSWGIDDFIIYYK</sequence>
<dbReference type="GeneID" id="3790340"/>
<organism evidence="1 4">
    <name type="scientific">Plasmodium yoelii</name>
    <dbReference type="NCBI Taxonomy" id="5861"/>
    <lineage>
        <taxon>Eukaryota</taxon>
        <taxon>Sar</taxon>
        <taxon>Alveolata</taxon>
        <taxon>Apicomplexa</taxon>
        <taxon>Aconoidasida</taxon>
        <taxon>Haemosporida</taxon>
        <taxon>Plasmodiidae</taxon>
        <taxon>Plasmodium</taxon>
        <taxon>Plasmodium (Vinckeia)</taxon>
    </lineage>
</organism>
<dbReference type="KEGG" id="pyo:PY17X_0931200"/>
<accession>A0A078KAX9</accession>
<dbReference type="Proteomes" id="UP000072874">
    <property type="component" value="Chromosome 9"/>
</dbReference>
<reference evidence="2" key="3">
    <citation type="submission" date="2014-05" db="EMBL/GenBank/DDBJ databases">
        <authorList>
            <person name="Aslett M.A."/>
            <person name="De Silva N."/>
        </authorList>
    </citation>
    <scope>NUCLEOTIDE SEQUENCE</scope>
    <source>
        <strain evidence="2">17X</strain>
    </source>
</reference>
<evidence type="ECO:0000313" key="2">
    <source>
        <dbReference type="EMBL" id="VTZ78501.1"/>
    </source>
</evidence>
<dbReference type="AlphaFoldDB" id="A0A078KAX9"/>
<dbReference type="VEuPathDB" id="PlasmoDB:PYYM_0930600"/>
<gene>
    <name evidence="2" type="ORF">PY17X_0931200</name>
    <name evidence="1" type="ORF">PYYM_0930600</name>
</gene>
<dbReference type="EMBL" id="LK934637">
    <property type="protein sequence ID" value="CDU18084.1"/>
    <property type="molecule type" value="Genomic_DNA"/>
</dbReference>
<dbReference type="VEuPathDB" id="PlasmoDB:PY04673"/>
<evidence type="ECO:0000313" key="1">
    <source>
        <dbReference type="EMBL" id="CDU18084.1"/>
    </source>
</evidence>
<dbReference type="OrthoDB" id="282383at2759"/>
<evidence type="ECO:0000313" key="3">
    <source>
        <dbReference type="Proteomes" id="UP000072874"/>
    </source>
</evidence>
<proteinExistence type="predicted"/>
<dbReference type="EMBL" id="LM993663">
    <property type="protein sequence ID" value="VTZ78501.1"/>
    <property type="molecule type" value="Genomic_DNA"/>
</dbReference>
<evidence type="ECO:0000313" key="4">
    <source>
        <dbReference type="Proteomes" id="UP000072904"/>
    </source>
</evidence>
<dbReference type="Proteomes" id="UP000072904">
    <property type="component" value="Chromosome 9"/>
</dbReference>
<dbReference type="PANTHER" id="PTHR39767:SF2">
    <property type="entry name" value="CHROMOSOME UNDETERMINED SCAFFOLD_1, WHOLE GENOME SHOTGUN SEQUENCE"/>
    <property type="match status" value="1"/>
</dbReference>
<dbReference type="VEuPathDB" id="PlasmoDB:Py17XNL_000900329"/>
<reference evidence="1" key="2">
    <citation type="submission" date="2014-05" db="EMBL/GenBank/DDBJ databases">
        <authorList>
            <person name="Aslett A.Martin."/>
            <person name="De Silva Nishadi"/>
        </authorList>
    </citation>
    <scope>NUCLEOTIDE SEQUENCE</scope>
    <source>
        <strain evidence="1">YM</strain>
    </source>
</reference>
<dbReference type="OMA" id="FLGGPCI"/>
<reference evidence="3 4" key="1">
    <citation type="journal article" date="2014" name="BMC Biol.">
        <title>A comprehensive evaluation of rodent malaria parasite genomes and gene expression.</title>
        <authorList>
            <person name="Otto T.D."/>
            <person name="Bohme U."/>
            <person name="Jackson A.P."/>
            <person name="Hunt M."/>
            <person name="Franke-Fayard B."/>
            <person name="Hoeijmakers W.A."/>
            <person name="Religa A.A."/>
            <person name="Robertson L."/>
            <person name="Sanders M."/>
            <person name="Ogun S.A."/>
            <person name="Cunningham D."/>
            <person name="Erhart A."/>
            <person name="Billker O."/>
            <person name="Khan S.M."/>
            <person name="Stunnenberg H.G."/>
            <person name="Langhorne J."/>
            <person name="Holder A.A."/>
            <person name="Waters A.P."/>
            <person name="Newbold C.I."/>
            <person name="Pain A."/>
            <person name="Berriman M."/>
            <person name="Janse C.J."/>
        </authorList>
    </citation>
    <scope>NUCLEOTIDE SEQUENCE [LARGE SCALE GENOMIC DNA]</scope>
    <source>
        <strain evidence="2 3">17X</strain>
        <strain evidence="1 4">YM</strain>
    </source>
</reference>
<name>A0A078KAX9_PLAYE</name>